<dbReference type="InterPro" id="IPR001024">
    <property type="entry name" value="PLAT/LH2_dom"/>
</dbReference>
<dbReference type="PANTHER" id="PTHR45901">
    <property type="entry name" value="PROTEIN CBG12474"/>
    <property type="match status" value="1"/>
</dbReference>
<dbReference type="AlphaFoldDB" id="A0A9D4N3H3"/>
<sequence length="103" mass="11636">MRVPDGNTKYKISVFTGDKAGAGTDSNVYIILFGENGDSWEKYLDNKKNNFERNKTDTFVVKSLCLGRLDRIRIGHDNSGFGPRWFLEKGQNLIPGSFNDELS</sequence>
<dbReference type="SUPFAM" id="SSF49723">
    <property type="entry name" value="Lipase/lipooxygenase domain (PLAT/LH2 domain)"/>
    <property type="match status" value="1"/>
</dbReference>
<dbReference type="EMBL" id="JAIWYP010000001">
    <property type="protein sequence ID" value="KAH3887125.1"/>
    <property type="molecule type" value="Genomic_DNA"/>
</dbReference>
<proteinExistence type="predicted"/>
<feature type="domain" description="PLAT" evidence="2">
    <location>
        <begin position="8"/>
        <end position="103"/>
    </location>
</feature>
<dbReference type="PROSITE" id="PS50095">
    <property type="entry name" value="PLAT"/>
    <property type="match status" value="1"/>
</dbReference>
<dbReference type="InterPro" id="IPR036392">
    <property type="entry name" value="PLAT/LH2_dom_sf"/>
</dbReference>
<dbReference type="Pfam" id="PF01477">
    <property type="entry name" value="PLAT"/>
    <property type="match status" value="1"/>
</dbReference>
<name>A0A9D4N3H3_DREPO</name>
<reference evidence="3" key="2">
    <citation type="submission" date="2020-11" db="EMBL/GenBank/DDBJ databases">
        <authorList>
            <person name="McCartney M.A."/>
            <person name="Auch B."/>
            <person name="Kono T."/>
            <person name="Mallez S."/>
            <person name="Becker A."/>
            <person name="Gohl D.M."/>
            <person name="Silverstein K.A.T."/>
            <person name="Koren S."/>
            <person name="Bechman K.B."/>
            <person name="Herman A."/>
            <person name="Abrahante J.E."/>
            <person name="Garbe J."/>
        </authorList>
    </citation>
    <scope>NUCLEOTIDE SEQUENCE</scope>
    <source>
        <strain evidence="3">Duluth1</strain>
        <tissue evidence="3">Whole animal</tissue>
    </source>
</reference>
<evidence type="ECO:0000313" key="3">
    <source>
        <dbReference type="EMBL" id="KAH3887125.1"/>
    </source>
</evidence>
<evidence type="ECO:0000259" key="2">
    <source>
        <dbReference type="PROSITE" id="PS50095"/>
    </source>
</evidence>
<comment type="caution">
    <text evidence="3">The sequence shown here is derived from an EMBL/GenBank/DDBJ whole genome shotgun (WGS) entry which is preliminary data.</text>
</comment>
<evidence type="ECO:0000313" key="4">
    <source>
        <dbReference type="Proteomes" id="UP000828390"/>
    </source>
</evidence>
<protein>
    <recommendedName>
        <fullName evidence="2">PLAT domain-containing protein</fullName>
    </recommendedName>
</protein>
<dbReference type="Proteomes" id="UP000828390">
    <property type="component" value="Unassembled WGS sequence"/>
</dbReference>
<keyword evidence="4" id="KW-1185">Reference proteome</keyword>
<evidence type="ECO:0000256" key="1">
    <source>
        <dbReference type="PROSITE-ProRule" id="PRU00152"/>
    </source>
</evidence>
<reference evidence="3" key="1">
    <citation type="journal article" date="2019" name="bioRxiv">
        <title>The Genome of the Zebra Mussel, Dreissena polymorpha: A Resource for Invasive Species Research.</title>
        <authorList>
            <person name="McCartney M.A."/>
            <person name="Auch B."/>
            <person name="Kono T."/>
            <person name="Mallez S."/>
            <person name="Zhang Y."/>
            <person name="Obille A."/>
            <person name="Becker A."/>
            <person name="Abrahante J.E."/>
            <person name="Garbe J."/>
            <person name="Badalamenti J.P."/>
            <person name="Herman A."/>
            <person name="Mangelson H."/>
            <person name="Liachko I."/>
            <person name="Sullivan S."/>
            <person name="Sone E.D."/>
            <person name="Koren S."/>
            <person name="Silverstein K.A.T."/>
            <person name="Beckman K.B."/>
            <person name="Gohl D.M."/>
        </authorList>
    </citation>
    <scope>NUCLEOTIDE SEQUENCE</scope>
    <source>
        <strain evidence="3">Duluth1</strain>
        <tissue evidence="3">Whole animal</tissue>
    </source>
</reference>
<comment type="caution">
    <text evidence="1">Lacks conserved residue(s) required for the propagation of feature annotation.</text>
</comment>
<dbReference type="InterPro" id="IPR052970">
    <property type="entry name" value="Inner_ear_hair_cell_LOXHD"/>
</dbReference>
<organism evidence="3 4">
    <name type="scientific">Dreissena polymorpha</name>
    <name type="common">Zebra mussel</name>
    <name type="synonym">Mytilus polymorpha</name>
    <dbReference type="NCBI Taxonomy" id="45954"/>
    <lineage>
        <taxon>Eukaryota</taxon>
        <taxon>Metazoa</taxon>
        <taxon>Spiralia</taxon>
        <taxon>Lophotrochozoa</taxon>
        <taxon>Mollusca</taxon>
        <taxon>Bivalvia</taxon>
        <taxon>Autobranchia</taxon>
        <taxon>Heteroconchia</taxon>
        <taxon>Euheterodonta</taxon>
        <taxon>Imparidentia</taxon>
        <taxon>Neoheterodontei</taxon>
        <taxon>Myida</taxon>
        <taxon>Dreissenoidea</taxon>
        <taxon>Dreissenidae</taxon>
        <taxon>Dreissena</taxon>
    </lineage>
</organism>
<accession>A0A9D4N3H3</accession>
<gene>
    <name evidence="3" type="ORF">DPMN_011141</name>
</gene>
<dbReference type="Gene3D" id="2.40.180.10">
    <property type="entry name" value="Catalase core domain"/>
    <property type="match status" value="1"/>
</dbReference>
<dbReference type="PANTHER" id="PTHR45901:SF3">
    <property type="entry name" value="LIPOXYGENASE HOMOLOGY DOMAIN-CONTAINING PROTEIN 1"/>
    <property type="match status" value="1"/>
</dbReference>